<dbReference type="Proteomes" id="UP000770661">
    <property type="component" value="Unassembled WGS sequence"/>
</dbReference>
<evidence type="ECO:0000256" key="6">
    <source>
        <dbReference type="ARBA" id="ARBA00049477"/>
    </source>
</evidence>
<dbReference type="GO" id="GO:0005737">
    <property type="term" value="C:cytoplasm"/>
    <property type="evidence" value="ECO:0007669"/>
    <property type="project" value="TreeGrafter"/>
</dbReference>
<dbReference type="InterPro" id="IPR025807">
    <property type="entry name" value="Adrift-typ_MeTrfase"/>
</dbReference>
<dbReference type="GO" id="GO:0032259">
    <property type="term" value="P:methylation"/>
    <property type="evidence" value="ECO:0007669"/>
    <property type="project" value="UniProtKB-KW"/>
</dbReference>
<keyword evidence="5 7" id="KW-0949">S-adenosyl-L-methionine</keyword>
<feature type="region of interest" description="Disordered" evidence="8">
    <location>
        <begin position="1"/>
        <end position="22"/>
    </location>
</feature>
<feature type="active site" description="Proton acceptor" evidence="7">
    <location>
        <position position="308"/>
    </location>
</feature>
<dbReference type="InterPro" id="IPR002877">
    <property type="entry name" value="RNA_MeTrfase_FtsJ_dom"/>
</dbReference>
<evidence type="ECO:0000256" key="3">
    <source>
        <dbReference type="ARBA" id="ARBA00022603"/>
    </source>
</evidence>
<evidence type="ECO:0000256" key="1">
    <source>
        <dbReference type="ARBA" id="ARBA00012770"/>
    </source>
</evidence>
<feature type="binding site" evidence="7">
    <location>
        <position position="268"/>
    </location>
    <ligand>
        <name>S-adenosyl-L-methionine</name>
        <dbReference type="ChEBI" id="CHEBI:59789"/>
    </ligand>
</feature>
<sequence>MLTSPKMHTMALHSGGPEGNKYPLLEYPDQVQVQMEAEEHFNKRFTFTPPPAATAAGWRLPPAPSMYTAPLWQKEELQEMKVSLNQVKQQLGGKDIAVWHAHTTNTNPSQRVCHAVKRRAQPEMLTQAWLKFYEIVNGYPIVPPAEEGEGEAAVSHAMKGEEEGGTAFTSLHLCEAPGAFISALNHYLALNRPALKWQWLGTTLNPYYEGVPLSQCVVDDRLISHTLPHWCFGADNTGDLTQRHTLHDLAARAARAASLGAVQLVTADGSFDCQRAPAEQERDTHPLHLCEAAAALTLLAPGGSLVLKKFTLFESETLCLVYLLCCVFGRVHVYKPATSKQGNSEVYLVCLHYRGHDHFTHHLERLVAAAWPGQAVAQAMFREEDVPRDFLEQVKECSSLFMAHQANSIQRNLQLFEDASERQKQLNELLKAKATTLFFERNYCAPIAKWQTLSQGRANQPRPLLDSDWNKVASAMLVRSHTPAAKLQVLTTFLAKFAQDYADGGEAEVKGGEWRVSSFPGRDAELLGFEVIRGKPVQCIESSKFCSERILRVTRELQLLWETEACSSSAAAAAWPCSWTTCGGPAGRGVAAGGSVVVVGAPLLSRLQYGLLLALSCAFREVLVYRSVRVGGVLPVVVLQGLRGREAAAAVVGRLRGAGWQAGGPGVGEGQAVVQVVGLASLLQEGPLMSVYQYNVHLCGHLAHAWLAALTPHPASDKDSEGRDKGSDKDSEGKGEC</sequence>
<organism evidence="10 11">
    <name type="scientific">Chionoecetes opilio</name>
    <name type="common">Atlantic snow crab</name>
    <name type="synonym">Cancer opilio</name>
    <dbReference type="NCBI Taxonomy" id="41210"/>
    <lineage>
        <taxon>Eukaryota</taxon>
        <taxon>Metazoa</taxon>
        <taxon>Ecdysozoa</taxon>
        <taxon>Arthropoda</taxon>
        <taxon>Crustacea</taxon>
        <taxon>Multicrustacea</taxon>
        <taxon>Malacostraca</taxon>
        <taxon>Eumalacostraca</taxon>
        <taxon>Eucarida</taxon>
        <taxon>Decapoda</taxon>
        <taxon>Pleocyemata</taxon>
        <taxon>Brachyura</taxon>
        <taxon>Eubrachyura</taxon>
        <taxon>Majoidea</taxon>
        <taxon>Majidae</taxon>
        <taxon>Chionoecetes</taxon>
    </lineage>
</organism>
<gene>
    <name evidence="10" type="primary">cmtr2</name>
    <name evidence="10" type="ORF">GWK47_027367</name>
</gene>
<evidence type="ECO:0000256" key="7">
    <source>
        <dbReference type="PROSITE-ProRule" id="PRU00946"/>
    </source>
</evidence>
<dbReference type="SUPFAM" id="SSF53335">
    <property type="entry name" value="S-adenosyl-L-methionine-dependent methyltransferases"/>
    <property type="match status" value="1"/>
</dbReference>
<dbReference type="PROSITE" id="PS51614">
    <property type="entry name" value="SAM_MT_ADRIFT"/>
    <property type="match status" value="1"/>
</dbReference>
<reference evidence="10" key="1">
    <citation type="submission" date="2020-07" db="EMBL/GenBank/DDBJ databases">
        <title>The High-quality genome of the commercially important snow crab, Chionoecetes opilio.</title>
        <authorList>
            <person name="Jeong J.-H."/>
            <person name="Ryu S."/>
        </authorList>
    </citation>
    <scope>NUCLEOTIDE SEQUENCE</scope>
    <source>
        <strain evidence="10">MADBK_172401_WGS</strain>
        <tissue evidence="10">Digestive gland</tissue>
    </source>
</reference>
<accession>A0A8J8WMG5</accession>
<dbReference type="InterPro" id="IPR029063">
    <property type="entry name" value="SAM-dependent_MTases_sf"/>
</dbReference>
<dbReference type="EMBL" id="JACEEZ010026245">
    <property type="protein sequence ID" value="KAG0693827.1"/>
    <property type="molecule type" value="Genomic_DNA"/>
</dbReference>
<dbReference type="Gene3D" id="3.40.50.12760">
    <property type="match status" value="1"/>
</dbReference>
<evidence type="ECO:0000256" key="4">
    <source>
        <dbReference type="ARBA" id="ARBA00022679"/>
    </source>
</evidence>
<keyword evidence="11" id="KW-1185">Reference proteome</keyword>
<dbReference type="InterPro" id="IPR050851">
    <property type="entry name" value="mRNA_Cap_2O-Ribose_MeTrfase"/>
</dbReference>
<dbReference type="OrthoDB" id="429597at2759"/>
<feature type="compositionally biased region" description="Basic and acidic residues" evidence="8">
    <location>
        <begin position="715"/>
        <end position="737"/>
    </location>
</feature>
<dbReference type="AlphaFoldDB" id="A0A8J8WMG5"/>
<evidence type="ECO:0000256" key="8">
    <source>
        <dbReference type="SAM" id="MobiDB-lite"/>
    </source>
</evidence>
<evidence type="ECO:0000313" key="11">
    <source>
        <dbReference type="Proteomes" id="UP000770661"/>
    </source>
</evidence>
<dbReference type="GO" id="GO:0006370">
    <property type="term" value="P:7-methylguanosine mRNA capping"/>
    <property type="evidence" value="ECO:0007669"/>
    <property type="project" value="TreeGrafter"/>
</dbReference>
<dbReference type="PANTHER" id="PTHR16121">
    <property type="entry name" value="CAP-SPECIFIC MRNA (NUCLEOSIDE-2'-O-)-METHYLTRANSFERASE 1-RELATED"/>
    <property type="match status" value="1"/>
</dbReference>
<comment type="catalytic activity">
    <reaction evidence="6">
        <text>a 5'-end (N(7)-methyl 5'-triphosphoguanosine)-(2'-O-methyl-ribonucleoside)-(ribonucleotide) in mRNA + S-adenosyl-L-methionine = a 5'-end (N(7)-methyl 5'-triphosphoguanosine)-(2'-O-methyl-ribonucleoside)-(2'-O-methyl-ribonucleotide) in mRNA + S-adenosyl-L-homocysteine + H(+)</text>
        <dbReference type="Rhea" id="RHEA:67024"/>
        <dbReference type="Rhea" id="RHEA-COMP:17169"/>
        <dbReference type="Rhea" id="RHEA-COMP:17170"/>
        <dbReference type="ChEBI" id="CHEBI:15378"/>
        <dbReference type="ChEBI" id="CHEBI:57856"/>
        <dbReference type="ChEBI" id="CHEBI:59789"/>
        <dbReference type="ChEBI" id="CHEBI:167612"/>
        <dbReference type="ChEBI" id="CHEBI:167614"/>
        <dbReference type="EC" id="2.1.1.296"/>
    </reaction>
</comment>
<feature type="binding site" evidence="7">
    <location>
        <position position="197"/>
    </location>
    <ligand>
        <name>S-adenosyl-L-methionine</name>
        <dbReference type="ChEBI" id="CHEBI:59789"/>
    </ligand>
</feature>
<name>A0A8J8WMG5_CHIOP</name>
<comment type="caution">
    <text evidence="10">The sequence shown here is derived from an EMBL/GenBank/DDBJ whole genome shotgun (WGS) entry which is preliminary data.</text>
</comment>
<dbReference type="EC" id="2.1.1.296" evidence="1"/>
<evidence type="ECO:0000313" key="10">
    <source>
        <dbReference type="EMBL" id="KAG0693827.1"/>
    </source>
</evidence>
<evidence type="ECO:0000256" key="2">
    <source>
        <dbReference type="ARBA" id="ARBA00021134"/>
    </source>
</evidence>
<feature type="region of interest" description="Disordered" evidence="8">
    <location>
        <begin position="713"/>
        <end position="737"/>
    </location>
</feature>
<keyword evidence="4 7" id="KW-0808">Transferase</keyword>
<protein>
    <recommendedName>
        <fullName evidence="2">Cap-specific mRNA (nucleoside-2'-O-)-methyltransferase 2</fullName>
        <ecNumber evidence="1">2.1.1.296</ecNumber>
    </recommendedName>
</protein>
<feature type="binding site" evidence="7">
    <location>
        <position position="178"/>
    </location>
    <ligand>
        <name>S-adenosyl-L-methionine</name>
        <dbReference type="ChEBI" id="CHEBI:59789"/>
    </ligand>
</feature>
<keyword evidence="3 7" id="KW-0489">Methyltransferase</keyword>
<dbReference type="Pfam" id="PF01728">
    <property type="entry name" value="FtsJ"/>
    <property type="match status" value="1"/>
</dbReference>
<dbReference type="GO" id="GO:0004483">
    <property type="term" value="F:methyltransferase cap1 activity"/>
    <property type="evidence" value="ECO:0007669"/>
    <property type="project" value="TreeGrafter"/>
</dbReference>
<evidence type="ECO:0000256" key="5">
    <source>
        <dbReference type="ARBA" id="ARBA00022691"/>
    </source>
</evidence>
<proteinExistence type="predicted"/>
<evidence type="ECO:0000259" key="9">
    <source>
        <dbReference type="PROSITE" id="PS51614"/>
    </source>
</evidence>
<feature type="domain" description="Adrift-type SAM-dependent 2'-O-MTase" evidence="9">
    <location>
        <begin position="123"/>
        <end position="355"/>
    </location>
</feature>
<dbReference type="GO" id="GO:0120550">
    <property type="term" value="F:methyltransferase cap2 activity"/>
    <property type="evidence" value="ECO:0007669"/>
    <property type="project" value="UniProtKB-EC"/>
</dbReference>
<dbReference type="GO" id="GO:0005634">
    <property type="term" value="C:nucleus"/>
    <property type="evidence" value="ECO:0007669"/>
    <property type="project" value="UniProtKB-ARBA"/>
</dbReference>
<dbReference type="PANTHER" id="PTHR16121:SF2">
    <property type="entry name" value="CAP-SPECIFIC MRNA (NUCLEOSIDE-2'-O-)-METHYLTRANSFERASE 2"/>
    <property type="match status" value="1"/>
</dbReference>